<dbReference type="InterPro" id="IPR050903">
    <property type="entry name" value="Bact_Chemotaxis_MeTrfase"/>
</dbReference>
<evidence type="ECO:0000256" key="2">
    <source>
        <dbReference type="ARBA" id="ARBA00012534"/>
    </source>
</evidence>
<dbReference type="InterPro" id="IPR000780">
    <property type="entry name" value="CheR_MeTrfase"/>
</dbReference>
<dbReference type="InterPro" id="IPR022641">
    <property type="entry name" value="CheR_N"/>
</dbReference>
<dbReference type="SUPFAM" id="SSF47757">
    <property type="entry name" value="Chemotaxis receptor methyltransferase CheR, N-terminal domain"/>
    <property type="match status" value="1"/>
</dbReference>
<evidence type="ECO:0000256" key="1">
    <source>
        <dbReference type="ARBA" id="ARBA00001541"/>
    </source>
</evidence>
<dbReference type="CDD" id="cd02440">
    <property type="entry name" value="AdoMet_MTases"/>
    <property type="match status" value="1"/>
</dbReference>
<keyword evidence="3" id="KW-0489">Methyltransferase</keyword>
<dbReference type="GO" id="GO:0032259">
    <property type="term" value="P:methylation"/>
    <property type="evidence" value="ECO:0007669"/>
    <property type="project" value="UniProtKB-KW"/>
</dbReference>
<evidence type="ECO:0000256" key="4">
    <source>
        <dbReference type="ARBA" id="ARBA00022679"/>
    </source>
</evidence>
<feature type="domain" description="CheR-type methyltransferase" evidence="6">
    <location>
        <begin position="1"/>
        <end position="277"/>
    </location>
</feature>
<dbReference type="AlphaFoldDB" id="A0AA41X1K7"/>
<dbReference type="SMART" id="SM00138">
    <property type="entry name" value="MeTrc"/>
    <property type="match status" value="1"/>
</dbReference>
<reference evidence="7" key="1">
    <citation type="submission" date="2022-07" db="EMBL/GenBank/DDBJ databases">
        <title>Characterization of the Novel Bacterium Alteromonas immobilis LMIT006 and Alteromonas gregis LMIT007.</title>
        <authorList>
            <person name="Lin X."/>
        </authorList>
    </citation>
    <scope>NUCLEOTIDE SEQUENCE</scope>
    <source>
        <strain evidence="7">LMIT007</strain>
    </source>
</reference>
<evidence type="ECO:0000256" key="5">
    <source>
        <dbReference type="ARBA" id="ARBA00022691"/>
    </source>
</evidence>
<dbReference type="InterPro" id="IPR022642">
    <property type="entry name" value="CheR_C"/>
</dbReference>
<keyword evidence="5" id="KW-0949">S-adenosyl-L-methionine</keyword>
<evidence type="ECO:0000313" key="8">
    <source>
        <dbReference type="Proteomes" id="UP001165413"/>
    </source>
</evidence>
<dbReference type="InterPro" id="IPR036804">
    <property type="entry name" value="CheR_N_sf"/>
</dbReference>
<evidence type="ECO:0000259" key="6">
    <source>
        <dbReference type="PROSITE" id="PS50123"/>
    </source>
</evidence>
<dbReference type="SUPFAM" id="SSF53335">
    <property type="entry name" value="S-adenosyl-L-methionine-dependent methyltransferases"/>
    <property type="match status" value="1"/>
</dbReference>
<name>A0AA41X1K7_9ALTE</name>
<comment type="caution">
    <text evidence="7">The sequence shown here is derived from an EMBL/GenBank/DDBJ whole genome shotgun (WGS) entry which is preliminary data.</text>
</comment>
<organism evidence="7 8">
    <name type="scientific">Opacimonas viscosa</name>
    <dbReference type="NCBI Taxonomy" id="2961944"/>
    <lineage>
        <taxon>Bacteria</taxon>
        <taxon>Pseudomonadati</taxon>
        <taxon>Pseudomonadota</taxon>
        <taxon>Gammaproteobacteria</taxon>
        <taxon>Alteromonadales</taxon>
        <taxon>Alteromonadaceae</taxon>
        <taxon>Opacimonas</taxon>
    </lineage>
</organism>
<gene>
    <name evidence="7" type="ORF">NLF92_02440</name>
</gene>
<sequence length="277" mass="31923">MQNREFSDATYRDFCQFLEKNCGIVLGDSKQYLVRSRLFPFIEEFNLKDLTTVLQTAIRGSNRQLQNKVIDAMTTNETLWFRDNYPYELLAKEILPKLDALNKPITVWSAACSSGQEPYSIAICYKEYKEKYPNGFRHGFKIIATDLSSEMLANCKEGSYDDHALARGMNKIRLDKFFHVNGKGKHQVNDDLKQLISFQPLNLMHSYQSLGKFDVVFCRNVLIYFSTDVKRKILQQIADRMTPDSILFLGASESVSFTENLFTMVKASPGLYYQVSK</sequence>
<dbReference type="Gene3D" id="1.10.155.10">
    <property type="entry name" value="Chemotaxis receptor methyltransferase CheR, N-terminal domain"/>
    <property type="match status" value="1"/>
</dbReference>
<evidence type="ECO:0000256" key="3">
    <source>
        <dbReference type="ARBA" id="ARBA00022603"/>
    </source>
</evidence>
<dbReference type="PRINTS" id="PR00996">
    <property type="entry name" value="CHERMTFRASE"/>
</dbReference>
<dbReference type="PANTHER" id="PTHR24422">
    <property type="entry name" value="CHEMOTAXIS PROTEIN METHYLTRANSFERASE"/>
    <property type="match status" value="1"/>
</dbReference>
<protein>
    <recommendedName>
        <fullName evidence="2">protein-glutamate O-methyltransferase</fullName>
        <ecNumber evidence="2">2.1.1.80</ecNumber>
    </recommendedName>
</protein>
<dbReference type="Pfam" id="PF03705">
    <property type="entry name" value="CheR_N"/>
    <property type="match status" value="1"/>
</dbReference>
<proteinExistence type="predicted"/>
<dbReference type="Pfam" id="PF01739">
    <property type="entry name" value="CheR"/>
    <property type="match status" value="1"/>
</dbReference>
<dbReference type="RefSeq" id="WP_254098503.1">
    <property type="nucleotide sequence ID" value="NZ_JANATA010000002.1"/>
</dbReference>
<keyword evidence="8" id="KW-1185">Reference proteome</keyword>
<dbReference type="Gene3D" id="3.40.50.150">
    <property type="entry name" value="Vaccinia Virus protein VP39"/>
    <property type="match status" value="1"/>
</dbReference>
<dbReference type="PROSITE" id="PS50123">
    <property type="entry name" value="CHER"/>
    <property type="match status" value="1"/>
</dbReference>
<dbReference type="Proteomes" id="UP001165413">
    <property type="component" value="Unassembled WGS sequence"/>
</dbReference>
<comment type="catalytic activity">
    <reaction evidence="1">
        <text>L-glutamyl-[protein] + S-adenosyl-L-methionine = [protein]-L-glutamate 5-O-methyl ester + S-adenosyl-L-homocysteine</text>
        <dbReference type="Rhea" id="RHEA:24452"/>
        <dbReference type="Rhea" id="RHEA-COMP:10208"/>
        <dbReference type="Rhea" id="RHEA-COMP:10311"/>
        <dbReference type="ChEBI" id="CHEBI:29973"/>
        <dbReference type="ChEBI" id="CHEBI:57856"/>
        <dbReference type="ChEBI" id="CHEBI:59789"/>
        <dbReference type="ChEBI" id="CHEBI:82795"/>
        <dbReference type="EC" id="2.1.1.80"/>
    </reaction>
</comment>
<dbReference type="EC" id="2.1.1.80" evidence="2"/>
<keyword evidence="4" id="KW-0808">Transferase</keyword>
<dbReference type="PANTHER" id="PTHR24422:SF21">
    <property type="entry name" value="CHEMOTAXIS PROTEIN METHYLTRANSFERASE 1"/>
    <property type="match status" value="1"/>
</dbReference>
<dbReference type="EMBL" id="JANATA010000002">
    <property type="protein sequence ID" value="MCP3427798.1"/>
    <property type="molecule type" value="Genomic_DNA"/>
</dbReference>
<accession>A0AA41X1K7</accession>
<evidence type="ECO:0000313" key="7">
    <source>
        <dbReference type="EMBL" id="MCP3427798.1"/>
    </source>
</evidence>
<dbReference type="InterPro" id="IPR029063">
    <property type="entry name" value="SAM-dependent_MTases_sf"/>
</dbReference>
<dbReference type="GO" id="GO:0008983">
    <property type="term" value="F:protein-glutamate O-methyltransferase activity"/>
    <property type="evidence" value="ECO:0007669"/>
    <property type="project" value="UniProtKB-EC"/>
</dbReference>